<dbReference type="Gene3D" id="1.25.10.10">
    <property type="entry name" value="Leucine-rich Repeat Variant"/>
    <property type="match status" value="1"/>
</dbReference>
<evidence type="ECO:0000313" key="1">
    <source>
        <dbReference type="EMBL" id="KAJ7613068.1"/>
    </source>
</evidence>
<reference evidence="1" key="1">
    <citation type="submission" date="2023-03" db="EMBL/GenBank/DDBJ databases">
        <title>Massive genome expansion in bonnet fungi (Mycena s.s.) driven by repeated elements and novel gene families across ecological guilds.</title>
        <authorList>
            <consortium name="Lawrence Berkeley National Laboratory"/>
            <person name="Harder C.B."/>
            <person name="Miyauchi S."/>
            <person name="Viragh M."/>
            <person name="Kuo A."/>
            <person name="Thoen E."/>
            <person name="Andreopoulos B."/>
            <person name="Lu D."/>
            <person name="Skrede I."/>
            <person name="Drula E."/>
            <person name="Henrissat B."/>
            <person name="Morin E."/>
            <person name="Kohler A."/>
            <person name="Barry K."/>
            <person name="LaButti K."/>
            <person name="Morin E."/>
            <person name="Salamov A."/>
            <person name="Lipzen A."/>
            <person name="Mereny Z."/>
            <person name="Hegedus B."/>
            <person name="Baldrian P."/>
            <person name="Stursova M."/>
            <person name="Weitz H."/>
            <person name="Taylor A."/>
            <person name="Grigoriev I.V."/>
            <person name="Nagy L.G."/>
            <person name="Martin F."/>
            <person name="Kauserud H."/>
        </authorList>
    </citation>
    <scope>NUCLEOTIDE SEQUENCE</scope>
    <source>
        <strain evidence="1">9284</strain>
    </source>
</reference>
<dbReference type="EMBL" id="JARKIF010000029">
    <property type="protein sequence ID" value="KAJ7613068.1"/>
    <property type="molecule type" value="Genomic_DNA"/>
</dbReference>
<evidence type="ECO:0000313" key="2">
    <source>
        <dbReference type="Proteomes" id="UP001221142"/>
    </source>
</evidence>
<organism evidence="1 2">
    <name type="scientific">Roridomyces roridus</name>
    <dbReference type="NCBI Taxonomy" id="1738132"/>
    <lineage>
        <taxon>Eukaryota</taxon>
        <taxon>Fungi</taxon>
        <taxon>Dikarya</taxon>
        <taxon>Basidiomycota</taxon>
        <taxon>Agaricomycotina</taxon>
        <taxon>Agaricomycetes</taxon>
        <taxon>Agaricomycetidae</taxon>
        <taxon>Agaricales</taxon>
        <taxon>Marasmiineae</taxon>
        <taxon>Mycenaceae</taxon>
        <taxon>Roridomyces</taxon>
    </lineage>
</organism>
<dbReference type="InterPro" id="IPR011989">
    <property type="entry name" value="ARM-like"/>
</dbReference>
<gene>
    <name evidence="1" type="ORF">FB45DRAFT_1065182</name>
</gene>
<sequence length="392" mass="43683">MQSLDLANQSQVSLLSWWSDSNPGLNGATVNLHTMTKPLLRFMYHRQALEYINNDEPLTEAMLDIFSSYLECKYVASRTKLRVLSYLTSRAEWDRQEARTIVHSSVFYEITQLLESAKAHIQVQSAGLIATLADRTSGVAPINELNRIVEKLEWLLRDCDGDTTLVGSAVRVLLQIASWALESRVDAILILNICTSYLQSKDADSGPQVIILDLLTEMASEIGGAQSIVSSSVFSEIPHLLESSNADIRLTTMMWITKLTFHSSFVARANVWPQIVEKLELMLHDKGKDMVGEALKLLTLLAFWFRGAEFIVASYALPLKFAVELLDSPYLYVRNNSCSLIAHLSRHKTLLGKVLAANPIPKLVHLIHDGPKKTATGIAQNRPVEAGCRSHL</sequence>
<name>A0AAD7B7H9_9AGAR</name>
<dbReference type="AlphaFoldDB" id="A0AAD7B7H9"/>
<dbReference type="Proteomes" id="UP001221142">
    <property type="component" value="Unassembled WGS sequence"/>
</dbReference>
<proteinExistence type="predicted"/>
<keyword evidence="2" id="KW-1185">Reference proteome</keyword>
<comment type="caution">
    <text evidence="1">The sequence shown here is derived from an EMBL/GenBank/DDBJ whole genome shotgun (WGS) entry which is preliminary data.</text>
</comment>
<accession>A0AAD7B7H9</accession>
<protein>
    <submittedName>
        <fullName evidence="1">Armadillo-type protein</fullName>
    </submittedName>
</protein>
<dbReference type="InterPro" id="IPR016024">
    <property type="entry name" value="ARM-type_fold"/>
</dbReference>
<dbReference type="SUPFAM" id="SSF48371">
    <property type="entry name" value="ARM repeat"/>
    <property type="match status" value="1"/>
</dbReference>